<proteinExistence type="predicted"/>
<keyword evidence="2" id="KW-0732">Signal</keyword>
<name>A0A8J7PZW0_9PROT</name>
<dbReference type="EMBL" id="JAFKGL010000035">
    <property type="protein sequence ID" value="MBN9413713.1"/>
    <property type="molecule type" value="Genomic_DNA"/>
</dbReference>
<protein>
    <submittedName>
        <fullName evidence="3">Uncharacterized protein</fullName>
    </submittedName>
</protein>
<comment type="caution">
    <text evidence="3">The sequence shown here is derived from an EMBL/GenBank/DDBJ whole genome shotgun (WGS) entry which is preliminary data.</text>
</comment>
<gene>
    <name evidence="3" type="ORF">J0H12_07345</name>
</gene>
<feature type="chain" id="PRO_5035258872" evidence="2">
    <location>
        <begin position="22"/>
        <end position="237"/>
    </location>
</feature>
<evidence type="ECO:0000313" key="3">
    <source>
        <dbReference type="EMBL" id="MBN9413713.1"/>
    </source>
</evidence>
<dbReference type="AlphaFoldDB" id="A0A8J7PZW0"/>
<evidence type="ECO:0000313" key="4">
    <source>
        <dbReference type="Proteomes" id="UP000664414"/>
    </source>
</evidence>
<sequence length="237" mass="27501">MKLFKSLAFTVLALSITSVYAENSKTSEDTELRFLRSRPAENDLRHLPSVETAKNVIKTKKILKSCYEKLENAQQKQQKKLEKAQAKQLKNRAKINAIEAFSPEIINDDNVLPALEMVFLYPEVKHDKFLKKIDDKFNELKTKGEAYKYVYGLDRMYRDVGRNAKFYQLNREGLREPVRPTHLHVKKVFAQPKAKKMTAKPVNTSGVRKVTSDKPKKRVFARRMKVWTEEQKLAEAA</sequence>
<dbReference type="Proteomes" id="UP000664414">
    <property type="component" value="Unassembled WGS sequence"/>
</dbReference>
<accession>A0A8J7PZW0</accession>
<reference evidence="3" key="1">
    <citation type="submission" date="2021-02" db="EMBL/GenBank/DDBJ databases">
        <title>Thiocyanate and organic carbon inputs drive convergent selection for specific autotrophic Afipia and Thiobacillus strains within complex microbiomes.</title>
        <authorList>
            <person name="Huddy R.J."/>
            <person name="Sachdeva R."/>
            <person name="Kadzinga F."/>
            <person name="Kantor R.S."/>
            <person name="Harrison S.T.L."/>
            <person name="Banfield J.F."/>
        </authorList>
    </citation>
    <scope>NUCLEOTIDE SEQUENCE</scope>
    <source>
        <strain evidence="3">SCN18_10_11_15_R4_P_38_20</strain>
    </source>
</reference>
<evidence type="ECO:0000256" key="2">
    <source>
        <dbReference type="SAM" id="SignalP"/>
    </source>
</evidence>
<keyword evidence="1" id="KW-0175">Coiled coil</keyword>
<feature type="coiled-coil region" evidence="1">
    <location>
        <begin position="63"/>
        <end position="96"/>
    </location>
</feature>
<evidence type="ECO:0000256" key="1">
    <source>
        <dbReference type="SAM" id="Coils"/>
    </source>
</evidence>
<feature type="signal peptide" evidence="2">
    <location>
        <begin position="1"/>
        <end position="21"/>
    </location>
</feature>
<organism evidence="3 4">
    <name type="scientific">Candidatus Paracaedimonas acanthamoebae</name>
    <dbReference type="NCBI Taxonomy" id="244581"/>
    <lineage>
        <taxon>Bacteria</taxon>
        <taxon>Pseudomonadati</taxon>
        <taxon>Pseudomonadota</taxon>
        <taxon>Alphaproteobacteria</taxon>
        <taxon>Holosporales</taxon>
        <taxon>Caedimonadaceae</taxon>
        <taxon>Candidatus Paracaedimonas</taxon>
    </lineage>
</organism>